<proteinExistence type="predicted"/>
<gene>
    <name evidence="2" type="ORF">GQ55_4G119300</name>
</gene>
<sequence length="57" mass="6521">MLTSGGQKEVRASLPIKTSVHPYSMELRREKGENKTLERRKIKSSSGQDEWSHPLLI</sequence>
<organism evidence="2 3">
    <name type="scientific">Panicum hallii var. hallii</name>
    <dbReference type="NCBI Taxonomy" id="1504633"/>
    <lineage>
        <taxon>Eukaryota</taxon>
        <taxon>Viridiplantae</taxon>
        <taxon>Streptophyta</taxon>
        <taxon>Embryophyta</taxon>
        <taxon>Tracheophyta</taxon>
        <taxon>Spermatophyta</taxon>
        <taxon>Magnoliopsida</taxon>
        <taxon>Liliopsida</taxon>
        <taxon>Poales</taxon>
        <taxon>Poaceae</taxon>
        <taxon>PACMAD clade</taxon>
        <taxon>Panicoideae</taxon>
        <taxon>Panicodae</taxon>
        <taxon>Paniceae</taxon>
        <taxon>Panicinae</taxon>
        <taxon>Panicum</taxon>
        <taxon>Panicum sect. Panicum</taxon>
    </lineage>
</organism>
<evidence type="ECO:0000313" key="3">
    <source>
        <dbReference type="Proteomes" id="UP000244336"/>
    </source>
</evidence>
<evidence type="ECO:0000256" key="1">
    <source>
        <dbReference type="SAM" id="MobiDB-lite"/>
    </source>
</evidence>
<protein>
    <submittedName>
        <fullName evidence="2">Uncharacterized protein</fullName>
    </submittedName>
</protein>
<evidence type="ECO:0000313" key="2">
    <source>
        <dbReference type="EMBL" id="PUZ60371.1"/>
    </source>
</evidence>
<dbReference type="EMBL" id="CM009752">
    <property type="protein sequence ID" value="PUZ60371.1"/>
    <property type="molecule type" value="Genomic_DNA"/>
</dbReference>
<dbReference type="Proteomes" id="UP000244336">
    <property type="component" value="Chromosome 4"/>
</dbReference>
<keyword evidence="3" id="KW-1185">Reference proteome</keyword>
<accession>A0A2T7DXR5</accession>
<dbReference type="Gramene" id="PUZ60371">
    <property type="protein sequence ID" value="PUZ60371"/>
    <property type="gene ID" value="GQ55_4G119300"/>
</dbReference>
<reference evidence="2 3" key="1">
    <citation type="submission" date="2018-04" db="EMBL/GenBank/DDBJ databases">
        <title>WGS assembly of Panicum hallii var. hallii HAL2.</title>
        <authorList>
            <person name="Lovell J."/>
            <person name="Jenkins J."/>
            <person name="Lowry D."/>
            <person name="Mamidi S."/>
            <person name="Sreedasyam A."/>
            <person name="Weng X."/>
            <person name="Barry K."/>
            <person name="Bonette J."/>
            <person name="Campitelli B."/>
            <person name="Daum C."/>
            <person name="Gordon S."/>
            <person name="Gould B."/>
            <person name="Lipzen A."/>
            <person name="MacQueen A."/>
            <person name="Palacio-Mejia J."/>
            <person name="Plott C."/>
            <person name="Shakirov E."/>
            <person name="Shu S."/>
            <person name="Yoshinaga Y."/>
            <person name="Zane M."/>
            <person name="Rokhsar D."/>
            <person name="Grimwood J."/>
            <person name="Schmutz J."/>
            <person name="Juenger T."/>
        </authorList>
    </citation>
    <scope>NUCLEOTIDE SEQUENCE [LARGE SCALE GENOMIC DNA]</scope>
    <source>
        <strain evidence="3">cv. HAL2</strain>
    </source>
</reference>
<dbReference type="AlphaFoldDB" id="A0A2T7DXR5"/>
<feature type="region of interest" description="Disordered" evidence="1">
    <location>
        <begin position="1"/>
        <end position="57"/>
    </location>
</feature>
<name>A0A2T7DXR5_9POAL</name>
<feature type="compositionally biased region" description="Basic and acidic residues" evidence="1">
    <location>
        <begin position="26"/>
        <end position="39"/>
    </location>
</feature>